<keyword evidence="7" id="KW-0812">Transmembrane</keyword>
<dbReference type="Proteomes" id="UP000255036">
    <property type="component" value="Unassembled WGS sequence"/>
</dbReference>
<keyword evidence="7" id="KW-0472">Membrane</keyword>
<dbReference type="PROSITE" id="PS00761">
    <property type="entry name" value="SPASE_I_3"/>
    <property type="match status" value="1"/>
</dbReference>
<keyword evidence="10" id="KW-1185">Reference proteome</keyword>
<feature type="domain" description="Peptidase S26" evidence="8">
    <location>
        <begin position="14"/>
        <end position="172"/>
    </location>
</feature>
<protein>
    <recommendedName>
        <fullName evidence="4 7">Signal peptidase I</fullName>
        <ecNumber evidence="4 7">3.4.21.89</ecNumber>
    </recommendedName>
</protein>
<name>A0A371ATN7_9FIRM</name>
<dbReference type="GO" id="GO:0009003">
    <property type="term" value="F:signal peptidase activity"/>
    <property type="evidence" value="ECO:0007669"/>
    <property type="project" value="UniProtKB-EC"/>
</dbReference>
<feature type="active site" evidence="6">
    <location>
        <position position="87"/>
    </location>
</feature>
<keyword evidence="7" id="KW-1133">Transmembrane helix</keyword>
<comment type="catalytic activity">
    <reaction evidence="1 7">
        <text>Cleavage of hydrophobic, N-terminal signal or leader sequences from secreted and periplasmic proteins.</text>
        <dbReference type="EC" id="3.4.21.89"/>
    </reaction>
</comment>
<reference evidence="9 10" key="1">
    <citation type="submission" date="2018-07" db="EMBL/GenBank/DDBJ databases">
        <title>Anaerosacharophilus polymeroproducens gen. nov. sp. nov., an anaerobic bacterium isolated from salt field.</title>
        <authorList>
            <person name="Kim W."/>
            <person name="Yang S.-H."/>
            <person name="Oh J."/>
            <person name="Lee J.-H."/>
            <person name="Kwon K.K."/>
        </authorList>
    </citation>
    <scope>NUCLEOTIDE SEQUENCE [LARGE SCALE GENOMIC DNA]</scope>
    <source>
        <strain evidence="9 10">MCWD5</strain>
    </source>
</reference>
<keyword evidence="5 7" id="KW-0378">Hydrolase</keyword>
<dbReference type="PRINTS" id="PR00727">
    <property type="entry name" value="LEADERPTASE"/>
</dbReference>
<dbReference type="GO" id="GO:0005886">
    <property type="term" value="C:plasma membrane"/>
    <property type="evidence" value="ECO:0007669"/>
    <property type="project" value="UniProtKB-SubCell"/>
</dbReference>
<evidence type="ECO:0000256" key="7">
    <source>
        <dbReference type="RuleBase" id="RU362042"/>
    </source>
</evidence>
<dbReference type="NCBIfam" id="TIGR02227">
    <property type="entry name" value="sigpep_I_bact"/>
    <property type="match status" value="1"/>
</dbReference>
<evidence type="ECO:0000256" key="5">
    <source>
        <dbReference type="ARBA" id="ARBA00022801"/>
    </source>
</evidence>
<dbReference type="CDD" id="cd06530">
    <property type="entry name" value="S26_SPase_I"/>
    <property type="match status" value="1"/>
</dbReference>
<feature type="active site" evidence="6">
    <location>
        <position position="44"/>
    </location>
</feature>
<dbReference type="EC" id="3.4.21.89" evidence="4 7"/>
<dbReference type="InterPro" id="IPR036286">
    <property type="entry name" value="LexA/Signal_pep-like_sf"/>
</dbReference>
<dbReference type="EMBL" id="QRCT01000034">
    <property type="protein sequence ID" value="RDU22928.1"/>
    <property type="molecule type" value="Genomic_DNA"/>
</dbReference>
<comment type="subcellular location">
    <subcellularLocation>
        <location evidence="2">Cell membrane</location>
        <topology evidence="2">Single-pass type II membrane protein</topology>
    </subcellularLocation>
    <subcellularLocation>
        <location evidence="7">Membrane</location>
        <topology evidence="7">Single-pass type II membrane protein</topology>
    </subcellularLocation>
</comment>
<evidence type="ECO:0000256" key="4">
    <source>
        <dbReference type="ARBA" id="ARBA00013208"/>
    </source>
</evidence>
<dbReference type="GO" id="GO:0004252">
    <property type="term" value="F:serine-type endopeptidase activity"/>
    <property type="evidence" value="ECO:0007669"/>
    <property type="project" value="InterPro"/>
</dbReference>
<dbReference type="Gene3D" id="2.10.109.10">
    <property type="entry name" value="Umud Fragment, subunit A"/>
    <property type="match status" value="1"/>
</dbReference>
<evidence type="ECO:0000256" key="6">
    <source>
        <dbReference type="PIRSR" id="PIRSR600223-1"/>
    </source>
</evidence>
<evidence type="ECO:0000256" key="1">
    <source>
        <dbReference type="ARBA" id="ARBA00000677"/>
    </source>
</evidence>
<sequence length="183" mass="21004">MQKKENKGIARDVIETIIYMIIGVIVSLLIINYIGQLTRVDGSSMENTLHHGETIILDKISYRFHEPNRFDVIVFPVKKDNNKNYIKRIIGMPGEKVQIIEGKIYINDELLEENYGKEKIETAGEAAIPIVLEKDEYFVLGDNRNHSSDSRTVEVGNIKRSQILGRAWLRVWPLAKTGMIKHQ</sequence>
<evidence type="ECO:0000313" key="10">
    <source>
        <dbReference type="Proteomes" id="UP000255036"/>
    </source>
</evidence>
<dbReference type="RefSeq" id="WP_115482271.1">
    <property type="nucleotide sequence ID" value="NZ_QRCT01000034.1"/>
</dbReference>
<dbReference type="PROSITE" id="PS00760">
    <property type="entry name" value="SPASE_I_2"/>
    <property type="match status" value="1"/>
</dbReference>
<comment type="caution">
    <text evidence="9">The sequence shown here is derived from an EMBL/GenBank/DDBJ whole genome shotgun (WGS) entry which is preliminary data.</text>
</comment>
<feature type="transmembrane region" description="Helical" evidence="7">
    <location>
        <begin position="12"/>
        <end position="35"/>
    </location>
</feature>
<evidence type="ECO:0000256" key="3">
    <source>
        <dbReference type="ARBA" id="ARBA00009370"/>
    </source>
</evidence>
<comment type="similarity">
    <text evidence="3 7">Belongs to the peptidase S26 family.</text>
</comment>
<dbReference type="PANTHER" id="PTHR43390">
    <property type="entry name" value="SIGNAL PEPTIDASE I"/>
    <property type="match status" value="1"/>
</dbReference>
<dbReference type="GO" id="GO:0006465">
    <property type="term" value="P:signal peptide processing"/>
    <property type="evidence" value="ECO:0007669"/>
    <property type="project" value="InterPro"/>
</dbReference>
<dbReference type="SUPFAM" id="SSF51306">
    <property type="entry name" value="LexA/Signal peptidase"/>
    <property type="match status" value="1"/>
</dbReference>
<keyword evidence="7" id="KW-0645">Protease</keyword>
<organism evidence="9 10">
    <name type="scientific">Anaerosacchariphilus polymeriproducens</name>
    <dbReference type="NCBI Taxonomy" id="1812858"/>
    <lineage>
        <taxon>Bacteria</taxon>
        <taxon>Bacillati</taxon>
        <taxon>Bacillota</taxon>
        <taxon>Clostridia</taxon>
        <taxon>Lachnospirales</taxon>
        <taxon>Lachnospiraceae</taxon>
        <taxon>Anaerosacchariphilus</taxon>
    </lineage>
</organism>
<dbReference type="PANTHER" id="PTHR43390:SF1">
    <property type="entry name" value="CHLOROPLAST PROCESSING PEPTIDASE"/>
    <property type="match status" value="1"/>
</dbReference>
<dbReference type="InterPro" id="IPR000223">
    <property type="entry name" value="Pept_S26A_signal_pept_1"/>
</dbReference>
<dbReference type="Pfam" id="PF10502">
    <property type="entry name" value="Peptidase_S26"/>
    <property type="match status" value="1"/>
</dbReference>
<dbReference type="InterPro" id="IPR019757">
    <property type="entry name" value="Pept_S26A_signal_pept_1_Lys-AS"/>
</dbReference>
<evidence type="ECO:0000313" key="9">
    <source>
        <dbReference type="EMBL" id="RDU22928.1"/>
    </source>
</evidence>
<dbReference type="InterPro" id="IPR019533">
    <property type="entry name" value="Peptidase_S26"/>
</dbReference>
<dbReference type="AlphaFoldDB" id="A0A371ATN7"/>
<evidence type="ECO:0000256" key="2">
    <source>
        <dbReference type="ARBA" id="ARBA00004401"/>
    </source>
</evidence>
<evidence type="ECO:0000259" key="8">
    <source>
        <dbReference type="Pfam" id="PF10502"/>
    </source>
</evidence>
<gene>
    <name evidence="9" type="primary">lepB</name>
    <name evidence="9" type="ORF">DWV06_11170</name>
</gene>
<accession>A0A371ATN7</accession>
<proteinExistence type="inferred from homology"/>
<dbReference type="InterPro" id="IPR019758">
    <property type="entry name" value="Pept_S26A_signal_pept_1_CS"/>
</dbReference>
<dbReference type="OrthoDB" id="9802919at2"/>